<keyword evidence="2" id="KW-0472">Membrane</keyword>
<feature type="region of interest" description="Disordered" evidence="1">
    <location>
        <begin position="107"/>
        <end position="197"/>
    </location>
</feature>
<dbReference type="InterPro" id="IPR018253">
    <property type="entry name" value="DnaJ_domain_CS"/>
</dbReference>
<keyword evidence="2" id="KW-0812">Transmembrane</keyword>
<feature type="transmembrane region" description="Helical" evidence="2">
    <location>
        <begin position="366"/>
        <end position="387"/>
    </location>
</feature>
<keyword evidence="5" id="KW-1185">Reference proteome</keyword>
<dbReference type="SUPFAM" id="SSF46565">
    <property type="entry name" value="Chaperone J-domain"/>
    <property type="match status" value="1"/>
</dbReference>
<dbReference type="PROSITE" id="PS50076">
    <property type="entry name" value="DNAJ_2"/>
    <property type="match status" value="1"/>
</dbReference>
<reference evidence="4 5" key="1">
    <citation type="submission" date="2022-12" db="EMBL/GenBank/DDBJ databases">
        <title>Chromosome-scale assembly of the Ensete ventricosum genome.</title>
        <authorList>
            <person name="Dussert Y."/>
            <person name="Stocks J."/>
            <person name="Wendawek A."/>
            <person name="Woldeyes F."/>
            <person name="Nichols R.A."/>
            <person name="Borrell J.S."/>
        </authorList>
    </citation>
    <scope>NUCLEOTIDE SEQUENCE [LARGE SCALE GENOMIC DNA]</scope>
    <source>
        <strain evidence="5">cv. Maze</strain>
        <tissue evidence="4">Seeds</tissue>
    </source>
</reference>
<dbReference type="InterPro" id="IPR032843">
    <property type="entry name" value="Jiv"/>
</dbReference>
<protein>
    <recommendedName>
        <fullName evidence="3">J domain-containing protein</fullName>
    </recommendedName>
</protein>
<organism evidence="4 5">
    <name type="scientific">Ensete ventricosum</name>
    <name type="common">Abyssinian banana</name>
    <name type="synonym">Musa ensete</name>
    <dbReference type="NCBI Taxonomy" id="4639"/>
    <lineage>
        <taxon>Eukaryota</taxon>
        <taxon>Viridiplantae</taxon>
        <taxon>Streptophyta</taxon>
        <taxon>Embryophyta</taxon>
        <taxon>Tracheophyta</taxon>
        <taxon>Spermatophyta</taxon>
        <taxon>Magnoliopsida</taxon>
        <taxon>Liliopsida</taxon>
        <taxon>Zingiberales</taxon>
        <taxon>Musaceae</taxon>
        <taxon>Ensete</taxon>
    </lineage>
</organism>
<evidence type="ECO:0000313" key="5">
    <source>
        <dbReference type="Proteomes" id="UP001222027"/>
    </source>
</evidence>
<dbReference type="AlphaFoldDB" id="A0AAV8R4D2"/>
<dbReference type="PANTHER" id="PTHR45270">
    <property type="entry name" value="OS03G0832900 PROTEIN"/>
    <property type="match status" value="1"/>
</dbReference>
<dbReference type="PRINTS" id="PR00625">
    <property type="entry name" value="JDOMAIN"/>
</dbReference>
<feature type="compositionally biased region" description="Polar residues" evidence="1">
    <location>
        <begin position="462"/>
        <end position="478"/>
    </location>
</feature>
<evidence type="ECO:0000256" key="2">
    <source>
        <dbReference type="SAM" id="Phobius"/>
    </source>
</evidence>
<accession>A0AAV8R4D2</accession>
<proteinExistence type="predicted"/>
<feature type="region of interest" description="Disordered" evidence="1">
    <location>
        <begin position="461"/>
        <end position="494"/>
    </location>
</feature>
<dbReference type="SMART" id="SM00271">
    <property type="entry name" value="DnaJ"/>
    <property type="match status" value="1"/>
</dbReference>
<feature type="compositionally biased region" description="Low complexity" evidence="1">
    <location>
        <begin position="761"/>
        <end position="782"/>
    </location>
</feature>
<dbReference type="Pfam" id="PF00226">
    <property type="entry name" value="DnaJ"/>
    <property type="match status" value="1"/>
</dbReference>
<dbReference type="InterPro" id="IPR036869">
    <property type="entry name" value="J_dom_sf"/>
</dbReference>
<feature type="compositionally biased region" description="Polar residues" evidence="1">
    <location>
        <begin position="716"/>
        <end position="732"/>
    </location>
</feature>
<dbReference type="Gene3D" id="1.10.287.110">
    <property type="entry name" value="DnaJ domain"/>
    <property type="match status" value="1"/>
</dbReference>
<feature type="compositionally biased region" description="Basic residues" evidence="1">
    <location>
        <begin position="145"/>
        <end position="156"/>
    </location>
</feature>
<evidence type="ECO:0000313" key="4">
    <source>
        <dbReference type="EMBL" id="KAJ8493214.1"/>
    </source>
</evidence>
<feature type="transmembrane region" description="Helical" evidence="2">
    <location>
        <begin position="307"/>
        <end position="328"/>
    </location>
</feature>
<feature type="compositionally biased region" description="Basic and acidic residues" evidence="1">
    <location>
        <begin position="109"/>
        <end position="124"/>
    </location>
</feature>
<dbReference type="CDD" id="cd06257">
    <property type="entry name" value="DnaJ"/>
    <property type="match status" value="1"/>
</dbReference>
<dbReference type="PROSITE" id="PS00636">
    <property type="entry name" value="DNAJ_1"/>
    <property type="match status" value="1"/>
</dbReference>
<dbReference type="PANTHER" id="PTHR45270:SF4">
    <property type="entry name" value="CHAPERONE DNAJ-DOMAIN SUPERFAMILY PROTEIN"/>
    <property type="match status" value="1"/>
</dbReference>
<comment type="caution">
    <text evidence="4">The sequence shown here is derived from an EMBL/GenBank/DDBJ whole genome shotgun (WGS) entry which is preliminary data.</text>
</comment>
<feature type="domain" description="J" evidence="3">
    <location>
        <begin position="510"/>
        <end position="577"/>
    </location>
</feature>
<feature type="transmembrane region" description="Helical" evidence="2">
    <location>
        <begin position="273"/>
        <end position="295"/>
    </location>
</feature>
<dbReference type="GO" id="GO:0005783">
    <property type="term" value="C:endoplasmic reticulum"/>
    <property type="evidence" value="ECO:0007669"/>
    <property type="project" value="UniProtKB-ARBA"/>
</dbReference>
<dbReference type="Pfam" id="PF14901">
    <property type="entry name" value="Jiv90"/>
    <property type="match status" value="1"/>
</dbReference>
<feature type="transmembrane region" description="Helical" evidence="2">
    <location>
        <begin position="408"/>
        <end position="432"/>
    </location>
</feature>
<feature type="region of interest" description="Disordered" evidence="1">
    <location>
        <begin position="716"/>
        <end position="794"/>
    </location>
</feature>
<dbReference type="EMBL" id="JAQQAF010000004">
    <property type="protein sequence ID" value="KAJ8493214.1"/>
    <property type="molecule type" value="Genomic_DNA"/>
</dbReference>
<evidence type="ECO:0000259" key="3">
    <source>
        <dbReference type="PROSITE" id="PS50076"/>
    </source>
</evidence>
<sequence>MIVHKKQAHQASTSFTDPKLSYVKLALLSTYCCDMSLLSSSSAMVFAWGGKEWGGLGRNAVILLLSIRDSSLRSPLLGALRGANLSMRGNHHRNGLNCHTADVQGIDSDGFKENSEMRSGKTAETEYPNNADNLCQPRSPVGKINKTKANGKRNRQRSGYALTREKPDDQIPSLLRSEDRSSGLRDPPKSNLSSNAFEEKGDDGKFCDFFDGLPVGNNNGAFLAVASRNLRSLALYVLGAASEWLERQKPRLKVINSVIRKSHNYARAKVGHAYPIILTWTLYLGKLIFLLSMVWLDCSIRGLDSLLRLGTTSFLTTIWCSILSITAMIGFMKMLVVMVIATAMVVFIGIGLTILVVAILAMGILWFYGSFWTTGLVSLFSGVSFMFGHERVALLISTVYSMYCARSYVGWLGLFFGLNVSFISSDILIHFLKNNINDYKSNDSSEQTRQTRSRAGHFFGESSHSSLGDDAFQSSSETPVDRCPGVPSTSGTEAELSSEDEVARLLNCADHYSALGLSRYENVDASYLKKEYRKKAMLVHPDKNMGNEKAADAFKKLQNAYEVLLDSLKRKTYDEELRREELLNYFRRFQNSPRKKGGQSIFRPGYSHSEAEYEGPYGESRRIACKKCSDFHVWICTDRSKSQARWCQDCKEFHQGKDGDGWVEQSLQPLLFGLLQKVDPPRAYVCAKSKVYEVTEWFICQGTKCPANTHKPSFHVNTSLTKQTSSKVSSSAPRGGEPTSNNEEEEFFEWLQNAMQSGMFETNNNSTSNESPSPGNGSCSKGSFKKKKKGKKQW</sequence>
<gene>
    <name evidence="4" type="ORF">OPV22_014935</name>
</gene>
<dbReference type="InterPro" id="IPR001623">
    <property type="entry name" value="DnaJ_domain"/>
</dbReference>
<feature type="compositionally biased region" description="Basic and acidic residues" evidence="1">
    <location>
        <begin position="176"/>
        <end position="188"/>
    </location>
</feature>
<dbReference type="Proteomes" id="UP001222027">
    <property type="component" value="Unassembled WGS sequence"/>
</dbReference>
<evidence type="ECO:0000256" key="1">
    <source>
        <dbReference type="SAM" id="MobiDB-lite"/>
    </source>
</evidence>
<name>A0AAV8R4D2_ENSVE</name>
<feature type="compositionally biased region" description="Basic residues" evidence="1">
    <location>
        <begin position="783"/>
        <end position="794"/>
    </location>
</feature>
<feature type="transmembrane region" description="Helical" evidence="2">
    <location>
        <begin position="335"/>
        <end position="360"/>
    </location>
</feature>
<keyword evidence="2" id="KW-1133">Transmembrane helix</keyword>